<reference evidence="2 3" key="1">
    <citation type="submission" date="2020-10" db="EMBL/GenBank/DDBJ databases">
        <title>Sequencing the genomes of 1000 actinobacteria strains.</title>
        <authorList>
            <person name="Klenk H.-P."/>
        </authorList>
    </citation>
    <scope>NUCLEOTIDE SEQUENCE [LARGE SCALE GENOMIC DNA]</scope>
    <source>
        <strain evidence="2 3">DSM 46661</strain>
    </source>
</reference>
<dbReference type="SUPFAM" id="SSF52540">
    <property type="entry name" value="P-loop containing nucleoside triphosphate hydrolases"/>
    <property type="match status" value="1"/>
</dbReference>
<evidence type="ECO:0000313" key="3">
    <source>
        <dbReference type="Proteomes" id="UP000656548"/>
    </source>
</evidence>
<name>A0ABR9KZT9_9PSEU</name>
<proteinExistence type="predicted"/>
<accession>A0ABR9KZT9</accession>
<comment type="caution">
    <text evidence="2">The sequence shown here is derived from an EMBL/GenBank/DDBJ whole genome shotgun (WGS) entry which is preliminary data.</text>
</comment>
<dbReference type="EMBL" id="JADBEJ010000001">
    <property type="protein sequence ID" value="MBE1573873.1"/>
    <property type="molecule type" value="Genomic_DNA"/>
</dbReference>
<dbReference type="Pfam" id="PF13481">
    <property type="entry name" value="AAA_25"/>
    <property type="match status" value="1"/>
</dbReference>
<organism evidence="2 3">
    <name type="scientific">Amycolatopsis roodepoortensis</name>
    <dbReference type="NCBI Taxonomy" id="700274"/>
    <lineage>
        <taxon>Bacteria</taxon>
        <taxon>Bacillati</taxon>
        <taxon>Actinomycetota</taxon>
        <taxon>Actinomycetes</taxon>
        <taxon>Pseudonocardiales</taxon>
        <taxon>Pseudonocardiaceae</taxon>
        <taxon>Amycolatopsis</taxon>
    </lineage>
</organism>
<keyword evidence="3" id="KW-1185">Reference proteome</keyword>
<feature type="region of interest" description="Disordered" evidence="1">
    <location>
        <begin position="375"/>
        <end position="410"/>
    </location>
</feature>
<dbReference type="Gene3D" id="3.40.50.300">
    <property type="entry name" value="P-loop containing nucleotide triphosphate hydrolases"/>
    <property type="match status" value="1"/>
</dbReference>
<protein>
    <recommendedName>
        <fullName evidence="4">AAA family ATPase</fullName>
    </recommendedName>
</protein>
<dbReference type="RefSeq" id="WP_192741618.1">
    <property type="nucleotide sequence ID" value="NZ_JADBEJ010000001.1"/>
</dbReference>
<gene>
    <name evidence="2" type="ORF">H4W30_000902</name>
</gene>
<feature type="region of interest" description="Disordered" evidence="1">
    <location>
        <begin position="1"/>
        <end position="29"/>
    </location>
</feature>
<dbReference type="InterPro" id="IPR027417">
    <property type="entry name" value="P-loop_NTPase"/>
</dbReference>
<evidence type="ECO:0008006" key="4">
    <source>
        <dbReference type="Google" id="ProtNLM"/>
    </source>
</evidence>
<evidence type="ECO:0000313" key="2">
    <source>
        <dbReference type="EMBL" id="MBE1573873.1"/>
    </source>
</evidence>
<dbReference type="Proteomes" id="UP000656548">
    <property type="component" value="Unassembled WGS sequence"/>
</dbReference>
<sequence length="410" mass="43519">MTRAYEGDSATPGHALDEPVATNDRPQPEVVTAPLVRRLRTRSLSDIKILPTRYLWADYLPFGEVALLVGKPGLGKSTLAATVAAQLTVGQLDGDCKGKPRHILYSVTEDSESTFKARFIAAGGDVGYLHLVDVVHGVVESGSPLLVNVDLDAVRAEIEVWDPALLVLDALNSSLVGQVNDNSSVRPQLERLKSLAHETSTAVLGVGHFKKSTVGIDPVDAIGGAGAYGQVVRQALACAGDEEAGTVVLSLIKSNVRSVADTPSLAFRTEEALVDADDGSTAQVGCLTWLGETSTSVREILQRTPKGGKKRPQTAAEWLVGYLADHDGMVRQPEVLIDGAMAGFSTDALKRAKVKANVRSNKPDYTSGWFWYQASSEPEGSTEGREESGTDASRSLHSLGAPFDSADDTA</sequence>
<evidence type="ECO:0000256" key="1">
    <source>
        <dbReference type="SAM" id="MobiDB-lite"/>
    </source>
</evidence>